<dbReference type="Pfam" id="PF08281">
    <property type="entry name" value="Sigma70_r4_2"/>
    <property type="match status" value="1"/>
</dbReference>
<dbReference type="InterPro" id="IPR013249">
    <property type="entry name" value="RNA_pol_sigma70_r4_t2"/>
</dbReference>
<organism evidence="9 10">
    <name type="scientific">Agreia pratensis</name>
    <dbReference type="NCBI Taxonomy" id="150121"/>
    <lineage>
        <taxon>Bacteria</taxon>
        <taxon>Bacillati</taxon>
        <taxon>Actinomycetota</taxon>
        <taxon>Actinomycetes</taxon>
        <taxon>Micrococcales</taxon>
        <taxon>Microbacteriaceae</taxon>
        <taxon>Agreia</taxon>
    </lineage>
</organism>
<dbReference type="STRING" id="150121.SAMN06296010_1030"/>
<dbReference type="OrthoDB" id="7376212at2"/>
<name>A0A1X7IYW0_9MICO</name>
<keyword evidence="3 6" id="KW-0731">Sigma factor</keyword>
<accession>A0A1X7IYW0</accession>
<dbReference type="InterPro" id="IPR007627">
    <property type="entry name" value="RNA_pol_sigma70_r2"/>
</dbReference>
<dbReference type="EMBL" id="FXAY01000001">
    <property type="protein sequence ID" value="SMG20343.1"/>
    <property type="molecule type" value="Genomic_DNA"/>
</dbReference>
<evidence type="ECO:0000313" key="9">
    <source>
        <dbReference type="EMBL" id="SMG20343.1"/>
    </source>
</evidence>
<evidence type="ECO:0000259" key="7">
    <source>
        <dbReference type="Pfam" id="PF04542"/>
    </source>
</evidence>
<dbReference type="SUPFAM" id="SSF88946">
    <property type="entry name" value="Sigma2 domain of RNA polymerase sigma factors"/>
    <property type="match status" value="1"/>
</dbReference>
<comment type="similarity">
    <text evidence="1 6">Belongs to the sigma-70 factor family. ECF subfamily.</text>
</comment>
<dbReference type="GO" id="GO:0003677">
    <property type="term" value="F:DNA binding"/>
    <property type="evidence" value="ECO:0007669"/>
    <property type="project" value="UniProtKB-KW"/>
</dbReference>
<evidence type="ECO:0000256" key="1">
    <source>
        <dbReference type="ARBA" id="ARBA00010641"/>
    </source>
</evidence>
<evidence type="ECO:0000256" key="2">
    <source>
        <dbReference type="ARBA" id="ARBA00023015"/>
    </source>
</evidence>
<evidence type="ECO:0000256" key="3">
    <source>
        <dbReference type="ARBA" id="ARBA00023082"/>
    </source>
</evidence>
<dbReference type="InterPro" id="IPR000838">
    <property type="entry name" value="RNA_pol_sigma70_ECF_CS"/>
</dbReference>
<feature type="domain" description="RNA polymerase sigma-70 region 2" evidence="7">
    <location>
        <begin position="33"/>
        <end position="99"/>
    </location>
</feature>
<evidence type="ECO:0000313" key="10">
    <source>
        <dbReference type="Proteomes" id="UP000193244"/>
    </source>
</evidence>
<dbReference type="PANTHER" id="PTHR43133:SF8">
    <property type="entry name" value="RNA POLYMERASE SIGMA FACTOR HI_1459-RELATED"/>
    <property type="match status" value="1"/>
</dbReference>
<keyword evidence="10" id="KW-1185">Reference proteome</keyword>
<dbReference type="SUPFAM" id="SSF88659">
    <property type="entry name" value="Sigma3 and sigma4 domains of RNA polymerase sigma factors"/>
    <property type="match status" value="1"/>
</dbReference>
<dbReference type="Proteomes" id="UP000193244">
    <property type="component" value="Unassembled WGS sequence"/>
</dbReference>
<dbReference type="CDD" id="cd06171">
    <property type="entry name" value="Sigma70_r4"/>
    <property type="match status" value="1"/>
</dbReference>
<dbReference type="InterPro" id="IPR036388">
    <property type="entry name" value="WH-like_DNA-bd_sf"/>
</dbReference>
<protein>
    <recommendedName>
        <fullName evidence="6">RNA polymerase sigma factor</fullName>
    </recommendedName>
</protein>
<dbReference type="InterPro" id="IPR013325">
    <property type="entry name" value="RNA_pol_sigma_r2"/>
</dbReference>
<evidence type="ECO:0000256" key="6">
    <source>
        <dbReference type="RuleBase" id="RU000716"/>
    </source>
</evidence>
<dbReference type="AlphaFoldDB" id="A0A1X7IYW0"/>
<keyword evidence="4 6" id="KW-0238">DNA-binding</keyword>
<sequence>MSAAPYRFSLEDADDRILAGRAADGDTRAFEVLARRYGPLLRAYARRILGSNDEVDDVVQETLITAWRDLPSLNDGSVVKSWLMRIVSHKSIDRIRARKNHLDVDDVDAAQPDRLSPHAISEATSLHEAVSQALATLPLDQQRCWVLREVGEHSYDEIAEQMGIPASTVRGLLSRARRNLMTEMEAWR</sequence>
<dbReference type="NCBIfam" id="TIGR02937">
    <property type="entry name" value="sigma70-ECF"/>
    <property type="match status" value="1"/>
</dbReference>
<dbReference type="GO" id="GO:0006950">
    <property type="term" value="P:response to stress"/>
    <property type="evidence" value="ECO:0007669"/>
    <property type="project" value="UniProtKB-ARBA"/>
</dbReference>
<dbReference type="RefSeq" id="WP_085483508.1">
    <property type="nucleotide sequence ID" value="NZ_FXAY01000001.1"/>
</dbReference>
<dbReference type="PROSITE" id="PS01063">
    <property type="entry name" value="SIGMA70_ECF"/>
    <property type="match status" value="1"/>
</dbReference>
<proteinExistence type="inferred from homology"/>
<dbReference type="InterPro" id="IPR039425">
    <property type="entry name" value="RNA_pol_sigma-70-like"/>
</dbReference>
<keyword evidence="5 6" id="KW-0804">Transcription</keyword>
<dbReference type="InterPro" id="IPR014284">
    <property type="entry name" value="RNA_pol_sigma-70_dom"/>
</dbReference>
<dbReference type="PANTHER" id="PTHR43133">
    <property type="entry name" value="RNA POLYMERASE ECF-TYPE SIGMA FACTO"/>
    <property type="match status" value="1"/>
</dbReference>
<reference evidence="10" key="1">
    <citation type="submission" date="2017-04" db="EMBL/GenBank/DDBJ databases">
        <authorList>
            <person name="Varghese N."/>
            <person name="Submissions S."/>
        </authorList>
    </citation>
    <scope>NUCLEOTIDE SEQUENCE [LARGE SCALE GENOMIC DNA]</scope>
    <source>
        <strain evidence="10">VKM Ac-2510</strain>
    </source>
</reference>
<dbReference type="GO" id="GO:0016987">
    <property type="term" value="F:sigma factor activity"/>
    <property type="evidence" value="ECO:0007669"/>
    <property type="project" value="UniProtKB-KW"/>
</dbReference>
<dbReference type="GO" id="GO:0006352">
    <property type="term" value="P:DNA-templated transcription initiation"/>
    <property type="evidence" value="ECO:0007669"/>
    <property type="project" value="InterPro"/>
</dbReference>
<dbReference type="Pfam" id="PF04542">
    <property type="entry name" value="Sigma70_r2"/>
    <property type="match status" value="1"/>
</dbReference>
<evidence type="ECO:0000259" key="8">
    <source>
        <dbReference type="Pfam" id="PF08281"/>
    </source>
</evidence>
<gene>
    <name evidence="9" type="ORF">SAMN06296010_1030</name>
</gene>
<evidence type="ECO:0000256" key="4">
    <source>
        <dbReference type="ARBA" id="ARBA00023125"/>
    </source>
</evidence>
<dbReference type="Gene3D" id="1.10.10.10">
    <property type="entry name" value="Winged helix-like DNA-binding domain superfamily/Winged helix DNA-binding domain"/>
    <property type="match status" value="1"/>
</dbReference>
<dbReference type="Gene3D" id="1.10.1740.10">
    <property type="match status" value="1"/>
</dbReference>
<dbReference type="InterPro" id="IPR013324">
    <property type="entry name" value="RNA_pol_sigma_r3/r4-like"/>
</dbReference>
<keyword evidence="2 6" id="KW-0805">Transcription regulation</keyword>
<evidence type="ECO:0000256" key="5">
    <source>
        <dbReference type="ARBA" id="ARBA00023163"/>
    </source>
</evidence>
<feature type="domain" description="RNA polymerase sigma factor 70 region 4 type 2" evidence="8">
    <location>
        <begin position="128"/>
        <end position="180"/>
    </location>
</feature>